<proteinExistence type="predicted"/>
<organism evidence="1 2">
    <name type="scientific">Agrobacterium tumefaciens str. B6</name>
    <dbReference type="NCBI Taxonomy" id="1183423"/>
    <lineage>
        <taxon>Bacteria</taxon>
        <taxon>Pseudomonadati</taxon>
        <taxon>Pseudomonadota</taxon>
        <taxon>Alphaproteobacteria</taxon>
        <taxon>Hyphomicrobiales</taxon>
        <taxon>Rhizobiaceae</taxon>
        <taxon>Rhizobium/Agrobacterium group</taxon>
        <taxon>Agrobacterium</taxon>
        <taxon>Agrobacterium tumefaciens complex</taxon>
    </lineage>
</organism>
<dbReference type="RefSeq" id="WP_060723859.1">
    <property type="nucleotide sequence ID" value="NZ_LMVK01000011.1"/>
</dbReference>
<evidence type="ECO:0000313" key="1">
    <source>
        <dbReference type="EMBL" id="CVI20278.1"/>
    </source>
</evidence>
<evidence type="ECO:0000313" key="2">
    <source>
        <dbReference type="Proteomes" id="UP000192074"/>
    </source>
</evidence>
<name>A0A822V4X9_AGRTU</name>
<dbReference type="InterPro" id="IPR025157">
    <property type="entry name" value="Hemagglutinin_rpt"/>
</dbReference>
<dbReference type="Proteomes" id="UP000192074">
    <property type="component" value="Unassembled WGS sequence"/>
</dbReference>
<reference evidence="1 2" key="1">
    <citation type="submission" date="2016-01" db="EMBL/GenBank/DDBJ databases">
        <authorList>
            <person name="Regsiter A."/>
            <person name="william w."/>
        </authorList>
    </citation>
    <scope>NUCLEOTIDE SEQUENCE [LARGE SCALE GENOMIC DNA]</scope>
    <source>
        <strain evidence="1 2">B6</strain>
    </source>
</reference>
<protein>
    <submittedName>
        <fullName evidence="1">Uncharacterized protein</fullName>
    </submittedName>
</protein>
<sequence>MGIDGGGAAVGKGLNDRLNPLSQFTDENGNFSAKNFGINLSVWKSEQRWNESQISELTAGGDIVMKAGLDVILDQGTKMVSGGDVSIDAGRDILMAALVDYAKDKSSSFGLQLSLSSIGFDIGKSKGYDETLTNASITAAGNVSLTSGRDTALLGGNIVGRTVDLDVGRDLAILSPQAQGWRDGFSFGLTVGVNPADWSVRGSKEDGFKAWSSGSGIVAAQGIDIKVGEDTTLVGALLQATDGDISLDTGTLTVADLKDTDQYKNVGGSIGLSGGGLNSVGFSYEKKDKQGETRTTLDASGELNVNIRDADKDGIAGTEADKAAAEQLLASINKDASKYQEITKDSYAKLSGELDVQNLIEFGDNIKAIQNYQRAMNAAIPEAIAAEGPENVDYYRRLLANGLTPTEAARAIEAPEIQQFVSSQRVWNDAVGFYGSASKVPAEIKAAIANGIKLDFSTGEPLIRREGCETNGFGCEVKFQTQNAEGMRQAEIAVSNAKSELETLVPQLQALLDKALSGDLTINPAALSLEIEKTKAKISAAMFIYELCYDTVGETSLVKVLKDVVNSTPSNAGGIYGELGAADVTGFLETSFSDVRRKVFYSDNPGAIETADEVLLLTPSPTFLASDVKLTGKVIASGALRLYETTAGKWLSKEAVEYSVGKGSDWSLLGGALREAANSASAALQGKGKINFGMGSFNEKQTMAMGEAWVGPGYRITSNGYYESADRLRQFRPPSYKDKLGKIQANFEQRLPGQLKWGSNGHVDVVP</sequence>
<accession>A0A822V4X9</accession>
<dbReference type="EMBL" id="FCNL01000027">
    <property type="protein sequence ID" value="CVI20278.1"/>
    <property type="molecule type" value="Genomic_DNA"/>
</dbReference>
<comment type="caution">
    <text evidence="1">The sequence shown here is derived from an EMBL/GenBank/DDBJ whole genome shotgun (WGS) entry which is preliminary data.</text>
</comment>
<dbReference type="GO" id="GO:0003824">
    <property type="term" value="F:catalytic activity"/>
    <property type="evidence" value="ECO:0007669"/>
    <property type="project" value="UniProtKB-ARBA"/>
</dbReference>
<dbReference type="AlphaFoldDB" id="A0A822V4X9"/>
<dbReference type="Pfam" id="PF13332">
    <property type="entry name" value="Fil_haemagg_2"/>
    <property type="match status" value="2"/>
</dbReference>
<gene>
    <name evidence="1" type="ORF">AGR4A_Lc10033</name>
</gene>